<keyword evidence="3" id="KW-1185">Reference proteome</keyword>
<evidence type="ECO:0000313" key="2">
    <source>
        <dbReference type="EMBL" id="KFM63641.1"/>
    </source>
</evidence>
<dbReference type="OrthoDB" id="6432485at2759"/>
<dbReference type="AlphaFoldDB" id="A0A087TEV2"/>
<feature type="compositionally biased region" description="Polar residues" evidence="1">
    <location>
        <begin position="15"/>
        <end position="24"/>
    </location>
</feature>
<feature type="region of interest" description="Disordered" evidence="1">
    <location>
        <begin position="1"/>
        <end position="35"/>
    </location>
</feature>
<sequence>MHGAIPKPSYPKSYPQHSQVSEINASKYPPRQMNNTKHIDNFNMHEKAKRFHAAFKEWEKERQCTIQKLKELVTEVHTDQLNLNTSKCFFKEINYHSRCAREVHVSDAMDFFASLTTIVSDVFDGITSVAQAVTVDGQQTKFQEIMEHDAEISKIFYEARARCIKEYEGIVEIIRNVRPNTFSNTIQKVSNILDMDQFVMDTKQAEGGSVATIFMAADNFIQRNAKREIVGQVYDSFQSYTEDNPATVDACKSAGKVIIDIVDTLKRDNRNQVTKQISNVVNRRLIRECREEIDQLKLLTEDERTPQIKLETEIHNTIRRVESELAEFKLMASNVLKSSLGDTFTNSKYCE</sequence>
<proteinExistence type="predicted"/>
<feature type="non-terminal residue" evidence="2">
    <location>
        <position position="351"/>
    </location>
</feature>
<name>A0A087TEV2_STEMI</name>
<reference evidence="2 3" key="1">
    <citation type="submission" date="2013-11" db="EMBL/GenBank/DDBJ databases">
        <title>Genome sequencing of Stegodyphus mimosarum.</title>
        <authorList>
            <person name="Bechsgaard J."/>
        </authorList>
    </citation>
    <scope>NUCLEOTIDE SEQUENCE [LARGE SCALE GENOMIC DNA]</scope>
</reference>
<protein>
    <submittedName>
        <fullName evidence="2">Uncharacterized protein</fullName>
    </submittedName>
</protein>
<dbReference type="EMBL" id="KK114894">
    <property type="protein sequence ID" value="KFM63641.1"/>
    <property type="molecule type" value="Genomic_DNA"/>
</dbReference>
<accession>A0A087TEV2</accession>
<evidence type="ECO:0000313" key="3">
    <source>
        <dbReference type="Proteomes" id="UP000054359"/>
    </source>
</evidence>
<gene>
    <name evidence="2" type="ORF">X975_11592</name>
</gene>
<dbReference type="OMA" id="HSRCARE"/>
<dbReference type="Proteomes" id="UP000054359">
    <property type="component" value="Unassembled WGS sequence"/>
</dbReference>
<organism evidence="2 3">
    <name type="scientific">Stegodyphus mimosarum</name>
    <name type="common">African social velvet spider</name>
    <dbReference type="NCBI Taxonomy" id="407821"/>
    <lineage>
        <taxon>Eukaryota</taxon>
        <taxon>Metazoa</taxon>
        <taxon>Ecdysozoa</taxon>
        <taxon>Arthropoda</taxon>
        <taxon>Chelicerata</taxon>
        <taxon>Arachnida</taxon>
        <taxon>Araneae</taxon>
        <taxon>Araneomorphae</taxon>
        <taxon>Entelegynae</taxon>
        <taxon>Eresoidea</taxon>
        <taxon>Eresidae</taxon>
        <taxon>Stegodyphus</taxon>
    </lineage>
</organism>
<evidence type="ECO:0000256" key="1">
    <source>
        <dbReference type="SAM" id="MobiDB-lite"/>
    </source>
</evidence>